<evidence type="ECO:0000313" key="2">
    <source>
        <dbReference type="EMBL" id="MCZ4552251.1"/>
    </source>
</evidence>
<comment type="caution">
    <text evidence="2">The sequence shown here is derived from an EMBL/GenBank/DDBJ whole genome shotgun (WGS) entry which is preliminary data.</text>
</comment>
<dbReference type="PROSITE" id="PS51257">
    <property type="entry name" value="PROKAR_LIPOPROTEIN"/>
    <property type="match status" value="1"/>
</dbReference>
<keyword evidence="1" id="KW-0732">Signal</keyword>
<feature type="signal peptide" evidence="1">
    <location>
        <begin position="1"/>
        <end position="24"/>
    </location>
</feature>
<dbReference type="EMBL" id="JAPWIE010000006">
    <property type="protein sequence ID" value="MCZ4552251.1"/>
    <property type="molecule type" value="Genomic_DNA"/>
</dbReference>
<proteinExistence type="predicted"/>
<dbReference type="RefSeq" id="WP_301573037.1">
    <property type="nucleotide sequence ID" value="NZ_JAPWIE010000006.1"/>
</dbReference>
<protein>
    <submittedName>
        <fullName evidence="2">Uncharacterized protein</fullName>
    </submittedName>
</protein>
<accession>A0ABT4N1T5</accession>
<name>A0ABT4N1T5_GORRU</name>
<organism evidence="2 3">
    <name type="scientific">Gordonia rubripertincta</name>
    <name type="common">Rhodococcus corallinus</name>
    <dbReference type="NCBI Taxonomy" id="36822"/>
    <lineage>
        <taxon>Bacteria</taxon>
        <taxon>Bacillati</taxon>
        <taxon>Actinomycetota</taxon>
        <taxon>Actinomycetes</taxon>
        <taxon>Mycobacteriales</taxon>
        <taxon>Gordoniaceae</taxon>
        <taxon>Gordonia</taxon>
    </lineage>
</organism>
<reference evidence="2" key="1">
    <citation type="submission" date="2022-12" db="EMBL/GenBank/DDBJ databases">
        <authorList>
            <person name="Krivoruchko A.V."/>
            <person name="Elkin A."/>
        </authorList>
    </citation>
    <scope>NUCLEOTIDE SEQUENCE</scope>
    <source>
        <strain evidence="2">IEGM 1388</strain>
    </source>
</reference>
<evidence type="ECO:0000256" key="1">
    <source>
        <dbReference type="SAM" id="SignalP"/>
    </source>
</evidence>
<dbReference type="Proteomes" id="UP001067235">
    <property type="component" value="Unassembled WGS sequence"/>
</dbReference>
<feature type="chain" id="PRO_5046232738" evidence="1">
    <location>
        <begin position="25"/>
        <end position="263"/>
    </location>
</feature>
<sequence>MTHRLLPVLAAAAFCLAITGCTQSVDGSVGTVVAGDAGPSAGGSVTADAAPPIDPCEGTTGCQYVADVDVDGDGATDQVGIAYGPSGVQVIAGINGERYEWVQPASSGGQVYTDPAEIYRGAFALSRAQGADIALHLVQGGGNAEQFAVVSWDGNELVALPQPPTADRTGLKTEGIWYLGSSHGRQDSIACRAPGELTVNRLTAATQEGSPVPGGGRREENYYLFSGGQWQPNGSDNVPDTTFSYSWDAHANAFACDDLGVAP</sequence>
<gene>
    <name evidence="2" type="ORF">O4213_19815</name>
</gene>
<evidence type="ECO:0000313" key="3">
    <source>
        <dbReference type="Proteomes" id="UP001067235"/>
    </source>
</evidence>
<keyword evidence="3" id="KW-1185">Reference proteome</keyword>